<feature type="region of interest" description="Disordered" evidence="5">
    <location>
        <begin position="447"/>
        <end position="477"/>
    </location>
</feature>
<comment type="subcellular location">
    <subcellularLocation>
        <location evidence="1">Membrane</location>
    </subcellularLocation>
</comment>
<dbReference type="InterPro" id="IPR010817">
    <property type="entry name" value="HemY_N"/>
</dbReference>
<keyword evidence="2 6" id="KW-0812">Transmembrane</keyword>
<protein>
    <submittedName>
        <fullName evidence="8">Heme biosynthesis protein HemY</fullName>
    </submittedName>
</protein>
<feature type="domain" description="HemY N-terminal" evidence="7">
    <location>
        <begin position="26"/>
        <end position="132"/>
    </location>
</feature>
<evidence type="ECO:0000256" key="3">
    <source>
        <dbReference type="ARBA" id="ARBA00022989"/>
    </source>
</evidence>
<dbReference type="AlphaFoldDB" id="A0A918XUQ0"/>
<evidence type="ECO:0000259" key="7">
    <source>
        <dbReference type="Pfam" id="PF07219"/>
    </source>
</evidence>
<dbReference type="Proteomes" id="UP000630353">
    <property type="component" value="Unassembled WGS sequence"/>
</dbReference>
<evidence type="ECO:0000256" key="6">
    <source>
        <dbReference type="SAM" id="Phobius"/>
    </source>
</evidence>
<dbReference type="InterPro" id="IPR011990">
    <property type="entry name" value="TPR-like_helical_dom_sf"/>
</dbReference>
<keyword evidence="4 6" id="KW-0472">Membrane</keyword>
<dbReference type="SUPFAM" id="SSF48452">
    <property type="entry name" value="TPR-like"/>
    <property type="match status" value="2"/>
</dbReference>
<gene>
    <name evidence="8" type="ORF">GCM10017083_33880</name>
</gene>
<feature type="compositionally biased region" description="Basic and acidic residues" evidence="5">
    <location>
        <begin position="455"/>
        <end position="471"/>
    </location>
</feature>
<evidence type="ECO:0000256" key="2">
    <source>
        <dbReference type="ARBA" id="ARBA00022692"/>
    </source>
</evidence>
<accession>A0A918XUQ0</accession>
<keyword evidence="9" id="KW-1185">Reference proteome</keyword>
<dbReference type="EMBL" id="BMZS01000008">
    <property type="protein sequence ID" value="GHD55244.1"/>
    <property type="molecule type" value="Genomic_DNA"/>
</dbReference>
<evidence type="ECO:0000313" key="8">
    <source>
        <dbReference type="EMBL" id="GHD55244.1"/>
    </source>
</evidence>
<keyword evidence="3 6" id="KW-1133">Transmembrane helix</keyword>
<dbReference type="RefSeq" id="WP_189991778.1">
    <property type="nucleotide sequence ID" value="NZ_BMZS01000008.1"/>
</dbReference>
<feature type="transmembrane region" description="Helical" evidence="6">
    <location>
        <begin position="83"/>
        <end position="100"/>
    </location>
</feature>
<sequence>MRRSIFYLIRLAVLVALAIWLVRNPGEIRVDWLGWRLETSFALFAVVVAGLIWLGAIGLRALTHAVGSPWVAMRRRADQRREGGFRALTLGLAAVAAGDAEEARRQAREADRLLRDPSLTRLLSAQAAALNGDTAAAAKYFAALRDNDDTRFLGLVGLLRQAIGRGDEDRALELAEEAHALRPDAPLVATTRLYGRARAGRWFDAQVALYDAVKRRIVPEAEGLRHRAALLTERAREDLAAGKTDEALDHLGKARESQAGFVPAVALEAELLGKTGKARRGQRLIEDAWARSPHPALARAYRELSPEGTAIDRFKRLHALTERAPDAVESRLTVAEAALDAELWGEARVQLEALSGADLTARACRLRSRLEESEHDDGRAARTWLERASSAPADPAWTCSTCGAVAPDWSAICGHCGEFDTLAWTPPPRVSVMTEEEVSAAEAQIVELAPASTAEPRDPGKTPSQRAEEAARAAGSN</sequence>
<feature type="transmembrane region" description="Helical" evidence="6">
    <location>
        <begin position="42"/>
        <end position="62"/>
    </location>
</feature>
<feature type="transmembrane region" description="Helical" evidence="6">
    <location>
        <begin position="5"/>
        <end position="22"/>
    </location>
</feature>
<evidence type="ECO:0000256" key="5">
    <source>
        <dbReference type="SAM" id="MobiDB-lite"/>
    </source>
</evidence>
<comment type="caution">
    <text evidence="8">The sequence shown here is derived from an EMBL/GenBank/DDBJ whole genome shotgun (WGS) entry which is preliminary data.</text>
</comment>
<evidence type="ECO:0000256" key="4">
    <source>
        <dbReference type="ARBA" id="ARBA00023136"/>
    </source>
</evidence>
<dbReference type="Pfam" id="PF07219">
    <property type="entry name" value="HemY_N"/>
    <property type="match status" value="1"/>
</dbReference>
<dbReference type="GO" id="GO:0016020">
    <property type="term" value="C:membrane"/>
    <property type="evidence" value="ECO:0007669"/>
    <property type="project" value="UniProtKB-SubCell"/>
</dbReference>
<organism evidence="8 9">
    <name type="scientific">Thalassobaculum fulvum</name>
    <dbReference type="NCBI Taxonomy" id="1633335"/>
    <lineage>
        <taxon>Bacteria</taxon>
        <taxon>Pseudomonadati</taxon>
        <taxon>Pseudomonadota</taxon>
        <taxon>Alphaproteobacteria</taxon>
        <taxon>Rhodospirillales</taxon>
        <taxon>Thalassobaculaceae</taxon>
        <taxon>Thalassobaculum</taxon>
    </lineage>
</organism>
<evidence type="ECO:0000256" key="1">
    <source>
        <dbReference type="ARBA" id="ARBA00004370"/>
    </source>
</evidence>
<proteinExistence type="predicted"/>
<reference evidence="8" key="1">
    <citation type="journal article" date="2014" name="Int. J. Syst. Evol. Microbiol.">
        <title>Complete genome sequence of Corynebacterium casei LMG S-19264T (=DSM 44701T), isolated from a smear-ripened cheese.</title>
        <authorList>
            <consortium name="US DOE Joint Genome Institute (JGI-PGF)"/>
            <person name="Walter F."/>
            <person name="Albersmeier A."/>
            <person name="Kalinowski J."/>
            <person name="Ruckert C."/>
        </authorList>
    </citation>
    <scope>NUCLEOTIDE SEQUENCE</scope>
    <source>
        <strain evidence="8">KCTC 42651</strain>
    </source>
</reference>
<name>A0A918XUQ0_9PROT</name>
<evidence type="ECO:0000313" key="9">
    <source>
        <dbReference type="Proteomes" id="UP000630353"/>
    </source>
</evidence>
<dbReference type="Gene3D" id="1.25.40.10">
    <property type="entry name" value="Tetratricopeptide repeat domain"/>
    <property type="match status" value="1"/>
</dbReference>
<reference evidence="8" key="2">
    <citation type="submission" date="2020-09" db="EMBL/GenBank/DDBJ databases">
        <authorList>
            <person name="Sun Q."/>
            <person name="Kim S."/>
        </authorList>
    </citation>
    <scope>NUCLEOTIDE SEQUENCE</scope>
    <source>
        <strain evidence="8">KCTC 42651</strain>
    </source>
</reference>